<dbReference type="GO" id="GO:0005737">
    <property type="term" value="C:cytoplasm"/>
    <property type="evidence" value="ECO:0007669"/>
    <property type="project" value="TreeGrafter"/>
</dbReference>
<dbReference type="SMART" id="SM00271">
    <property type="entry name" value="DnaJ"/>
    <property type="match status" value="2"/>
</dbReference>
<dbReference type="PROSITE" id="PS50076">
    <property type="entry name" value="DNAJ_2"/>
    <property type="match status" value="1"/>
</dbReference>
<name>A0A183E4X8_9BILA</name>
<evidence type="ECO:0000313" key="4">
    <source>
        <dbReference type="WBParaSite" id="GPUH_0001604101-mRNA-1"/>
    </source>
</evidence>
<feature type="domain" description="J" evidence="1">
    <location>
        <begin position="3"/>
        <end position="76"/>
    </location>
</feature>
<dbReference type="Pfam" id="PF00226">
    <property type="entry name" value="DnaJ"/>
    <property type="match status" value="2"/>
</dbReference>
<dbReference type="AlphaFoldDB" id="A0A183E4X8"/>
<keyword evidence="3" id="KW-1185">Reference proteome</keyword>
<evidence type="ECO:0000313" key="2">
    <source>
        <dbReference type="EMBL" id="VDN27097.1"/>
    </source>
</evidence>
<dbReference type="SUPFAM" id="SSF46565">
    <property type="entry name" value="Chaperone J-domain"/>
    <property type="match status" value="2"/>
</dbReference>
<organism evidence="4">
    <name type="scientific">Gongylonema pulchrum</name>
    <dbReference type="NCBI Taxonomy" id="637853"/>
    <lineage>
        <taxon>Eukaryota</taxon>
        <taxon>Metazoa</taxon>
        <taxon>Ecdysozoa</taxon>
        <taxon>Nematoda</taxon>
        <taxon>Chromadorea</taxon>
        <taxon>Rhabditida</taxon>
        <taxon>Spirurina</taxon>
        <taxon>Spiruromorpha</taxon>
        <taxon>Spiruroidea</taxon>
        <taxon>Gongylonematidae</taxon>
        <taxon>Gongylonema</taxon>
    </lineage>
</organism>
<dbReference type="InterPro" id="IPR036869">
    <property type="entry name" value="J_dom_sf"/>
</dbReference>
<evidence type="ECO:0000313" key="3">
    <source>
        <dbReference type="Proteomes" id="UP000271098"/>
    </source>
</evidence>
<dbReference type="Proteomes" id="UP000271098">
    <property type="component" value="Unassembled WGS sequence"/>
</dbReference>
<dbReference type="PANTHER" id="PTHR44029">
    <property type="entry name" value="DNAJ HOMOLOG SUBFAMILY C MEMBER 21"/>
    <property type="match status" value="1"/>
</dbReference>
<reference evidence="2 3" key="2">
    <citation type="submission" date="2018-11" db="EMBL/GenBank/DDBJ databases">
        <authorList>
            <consortium name="Pathogen Informatics"/>
        </authorList>
    </citation>
    <scope>NUCLEOTIDE SEQUENCE [LARGE SCALE GENOMIC DNA]</scope>
</reference>
<sequence length="161" mass="18946">MRCHYEVLEVERTADNETIKKAYRKLALKWHPDKNPDNVEECTRTTEFAMRCHYEVLEVERTADNETIKKAYRKLALKWHPDKNPDNVEECTSSKKDPVLLVPGIDEHYEDNSLNLFPYFTSTCYDDYSDNDKVLRFSVFSFLQRRIPPSEGAIIVKGRKP</sequence>
<evidence type="ECO:0000259" key="1">
    <source>
        <dbReference type="PROSITE" id="PS50076"/>
    </source>
</evidence>
<dbReference type="EMBL" id="UYRT01083191">
    <property type="protein sequence ID" value="VDN27097.1"/>
    <property type="molecule type" value="Genomic_DNA"/>
</dbReference>
<proteinExistence type="predicted"/>
<dbReference type="InterPro" id="IPR051964">
    <property type="entry name" value="Chaperone_stress_response"/>
</dbReference>
<dbReference type="InterPro" id="IPR001623">
    <property type="entry name" value="DnaJ_domain"/>
</dbReference>
<dbReference type="PANTHER" id="PTHR44029:SF1">
    <property type="entry name" value="DNAJ HOMOLOG SUBFAMILY C MEMBER 21"/>
    <property type="match status" value="1"/>
</dbReference>
<gene>
    <name evidence="2" type="ORF">GPUH_LOCUS16018</name>
</gene>
<dbReference type="WBParaSite" id="GPUH_0001604101-mRNA-1">
    <property type="protein sequence ID" value="GPUH_0001604101-mRNA-1"/>
    <property type="gene ID" value="GPUH_0001604101"/>
</dbReference>
<accession>A0A183E4X8</accession>
<dbReference type="PRINTS" id="PR00625">
    <property type="entry name" value="JDOMAIN"/>
</dbReference>
<protein>
    <submittedName>
        <fullName evidence="4">J domain-containing protein</fullName>
    </submittedName>
</protein>
<dbReference type="CDD" id="cd06257">
    <property type="entry name" value="DnaJ"/>
    <property type="match status" value="2"/>
</dbReference>
<dbReference type="OrthoDB" id="552049at2759"/>
<reference evidence="4" key="1">
    <citation type="submission" date="2016-06" db="UniProtKB">
        <authorList>
            <consortium name="WormBaseParasite"/>
        </authorList>
    </citation>
    <scope>IDENTIFICATION</scope>
</reference>
<dbReference type="Gene3D" id="1.10.287.110">
    <property type="entry name" value="DnaJ domain"/>
    <property type="match status" value="2"/>
</dbReference>